<evidence type="ECO:0000256" key="24">
    <source>
        <dbReference type="RuleBase" id="RU003832"/>
    </source>
</evidence>
<evidence type="ECO:0000256" key="2">
    <source>
        <dbReference type="ARBA" id="ARBA00004934"/>
    </source>
</evidence>
<evidence type="ECO:0000256" key="9">
    <source>
        <dbReference type="ARBA" id="ARBA00022989"/>
    </source>
</evidence>
<evidence type="ECO:0000256" key="13">
    <source>
        <dbReference type="ARBA" id="ARBA00023157"/>
    </source>
</evidence>
<evidence type="ECO:0000256" key="1">
    <source>
        <dbReference type="ARBA" id="ARBA00004922"/>
    </source>
</evidence>
<evidence type="ECO:0000256" key="23">
    <source>
        <dbReference type="ARBA" id="ARBA00043838"/>
    </source>
</evidence>
<dbReference type="GO" id="GO:0032580">
    <property type="term" value="C:Golgi cisterna membrane"/>
    <property type="evidence" value="ECO:0007669"/>
    <property type="project" value="UniProtKB-SubCell"/>
</dbReference>
<dbReference type="eggNOG" id="KOG2619">
    <property type="taxonomic scope" value="Eukaryota"/>
</dbReference>
<dbReference type="InterPro" id="IPR038577">
    <property type="entry name" value="GT10-like_C_sf"/>
</dbReference>
<dbReference type="SUPFAM" id="SSF53756">
    <property type="entry name" value="UDP-Glycosyltransferase/glycogen phosphorylase"/>
    <property type="match status" value="1"/>
</dbReference>
<comment type="catalytic activity">
    <reaction evidence="17">
        <text>an alpha-Neu5Ac-(2-&gt;3)-beta-D-Gal-(1-&gt;4)-beta-D-GlcNAc-(1-&gt;3)-beta-D-Gal-(1-&gt;4)-beta-D-GlcNAc derivative + GDP-beta-L-fucose = an alpha-Neu5Ac-(2-&gt;3)-beta-D-Gal-(1-&gt;4)-beta-D-GlcNAc-(1-&gt;3)-beta-D-Gal-(1-&gt;4)-[alpha-L-Fuc-(1-&gt;3)]-beta-D-GlcNAc derivative + GDP + H(+)</text>
        <dbReference type="Rhea" id="RHEA:68044"/>
        <dbReference type="ChEBI" id="CHEBI:15378"/>
        <dbReference type="ChEBI" id="CHEBI:57273"/>
        <dbReference type="ChEBI" id="CHEBI:58189"/>
        <dbReference type="ChEBI" id="CHEBI:145343"/>
        <dbReference type="ChEBI" id="CHEBI:176900"/>
    </reaction>
    <physiologicalReaction direction="left-to-right" evidence="17">
        <dbReference type="Rhea" id="RHEA:68045"/>
    </physiologicalReaction>
</comment>
<dbReference type="GO" id="GO:0017083">
    <property type="term" value="F:4-galactosyl-N-acetylglucosaminide 3-alpha-L-fucosyltransferase activity"/>
    <property type="evidence" value="ECO:0007669"/>
    <property type="project" value="UniProtKB-EC"/>
</dbReference>
<keyword evidence="29" id="KW-1185">Reference proteome</keyword>
<dbReference type="Pfam" id="PF00852">
    <property type="entry name" value="Glyco_transf_10"/>
    <property type="match status" value="1"/>
</dbReference>
<gene>
    <name evidence="28" type="primary">FUT9</name>
    <name evidence="28" type="ORF">Y1Q_0006598</name>
</gene>
<dbReference type="AlphaFoldDB" id="A0A151NUG8"/>
<evidence type="ECO:0000313" key="28">
    <source>
        <dbReference type="EMBL" id="KYO40065.1"/>
    </source>
</evidence>
<evidence type="ECO:0000313" key="29">
    <source>
        <dbReference type="Proteomes" id="UP000050525"/>
    </source>
</evidence>
<organism evidence="28 29">
    <name type="scientific">Alligator mississippiensis</name>
    <name type="common">American alligator</name>
    <dbReference type="NCBI Taxonomy" id="8496"/>
    <lineage>
        <taxon>Eukaryota</taxon>
        <taxon>Metazoa</taxon>
        <taxon>Chordata</taxon>
        <taxon>Craniata</taxon>
        <taxon>Vertebrata</taxon>
        <taxon>Euteleostomi</taxon>
        <taxon>Archelosauria</taxon>
        <taxon>Archosauria</taxon>
        <taxon>Crocodylia</taxon>
        <taxon>Alligatoridae</taxon>
        <taxon>Alligatorinae</taxon>
        <taxon>Alligator</taxon>
    </lineage>
</organism>
<evidence type="ECO:0000256" key="14">
    <source>
        <dbReference type="ARBA" id="ARBA00023180"/>
    </source>
</evidence>
<evidence type="ECO:0000259" key="27">
    <source>
        <dbReference type="Pfam" id="PF17039"/>
    </source>
</evidence>
<dbReference type="Proteomes" id="UP000050525">
    <property type="component" value="Unassembled WGS sequence"/>
</dbReference>
<accession>A0A151NUG8</accession>
<proteinExistence type="inferred from homology"/>
<feature type="domain" description="Fucosyltransferase C-terminal" evidence="26">
    <location>
        <begin position="323"/>
        <end position="496"/>
    </location>
</feature>
<keyword evidence="14" id="KW-0325">Glycoprotein</keyword>
<evidence type="ECO:0000256" key="19">
    <source>
        <dbReference type="ARBA" id="ARBA00036481"/>
    </source>
</evidence>
<comment type="subunit">
    <text evidence="4">Homodimer.</text>
</comment>
<feature type="compositionally biased region" description="Basic and acidic residues" evidence="25">
    <location>
        <begin position="18"/>
        <end position="39"/>
    </location>
</feature>
<comment type="pathway">
    <text evidence="2">Glycolipid biosynthesis.</text>
</comment>
<evidence type="ECO:0000256" key="12">
    <source>
        <dbReference type="ARBA" id="ARBA00023136"/>
    </source>
</evidence>
<keyword evidence="10 24" id="KW-0333">Golgi apparatus</keyword>
<keyword evidence="11" id="KW-0443">Lipid metabolism</keyword>
<keyword evidence="7 24" id="KW-0812">Transmembrane</keyword>
<dbReference type="EC" id="2.4.1.-" evidence="24"/>
<evidence type="ECO:0000256" key="21">
    <source>
        <dbReference type="ARBA" id="ARBA00037848"/>
    </source>
</evidence>
<dbReference type="InterPro" id="IPR001503">
    <property type="entry name" value="Glyco_trans_10"/>
</dbReference>
<dbReference type="InterPro" id="IPR055270">
    <property type="entry name" value="Glyco_tran_10_C"/>
</dbReference>
<name>A0A151NUG8_ALLMI</name>
<evidence type="ECO:0000256" key="20">
    <source>
        <dbReference type="ARBA" id="ARBA00036757"/>
    </source>
</evidence>
<evidence type="ECO:0000256" key="3">
    <source>
        <dbReference type="ARBA" id="ARBA00008919"/>
    </source>
</evidence>
<keyword evidence="12 24" id="KW-0472">Membrane</keyword>
<comment type="subcellular location">
    <subcellularLocation>
        <location evidence="24">Golgi apparatus</location>
        <location evidence="24">Golgi stack membrane</location>
        <topology evidence="24">Single-pass type II membrane protein</topology>
    </subcellularLocation>
    <subcellularLocation>
        <location evidence="21">Golgi apparatus</location>
        <location evidence="21">trans-Golgi network membrane</location>
        <topology evidence="21">Single-pass type II membrane protein</topology>
    </subcellularLocation>
</comment>
<keyword evidence="5 24" id="KW-0328">Glycosyltransferase</keyword>
<evidence type="ECO:0000256" key="5">
    <source>
        <dbReference type="ARBA" id="ARBA00022676"/>
    </source>
</evidence>
<evidence type="ECO:0000256" key="7">
    <source>
        <dbReference type="ARBA" id="ARBA00022692"/>
    </source>
</evidence>
<comment type="catalytic activity">
    <reaction evidence="23">
        <text>an alpha-L-Fuc-(1-&gt;2)-beta-D-Gal-(1-&gt;4)-beta-D-GlcNAc derivative + GDP-beta-L-fucose = an alpha-L-Fuc-(1-&gt;2)-beta-D-Gal-(1-&gt;4)-[alpha-L-Fuc-(1-&gt;3)]-beta-D-GlcNAc derivative + GDP + H(+)</text>
        <dbReference type="Rhea" id="RHEA:77191"/>
        <dbReference type="ChEBI" id="CHEBI:15378"/>
        <dbReference type="ChEBI" id="CHEBI:57273"/>
        <dbReference type="ChEBI" id="CHEBI:58189"/>
        <dbReference type="ChEBI" id="CHEBI:133510"/>
        <dbReference type="ChEBI" id="CHEBI:195560"/>
    </reaction>
    <physiologicalReaction direction="left-to-right" evidence="23">
        <dbReference type="Rhea" id="RHEA:77192"/>
    </physiologicalReaction>
</comment>
<keyword evidence="13" id="KW-1015">Disulfide bond</keyword>
<dbReference type="UniPathway" id="UPA00378"/>
<comment type="catalytic activity">
    <reaction evidence="15">
        <text>a beta-D-galactosyl-(1-&gt;4)-N-acetyl-beta-D-glucosaminyl derivative + GDP-beta-L-fucose = a beta-D-galactosyl-(1-&gt;4)-[alpha-L-fucosyl-(1-&gt;3)]-N-acetyl-beta-D-glucosaminyl derivative + GDP + H(+)</text>
        <dbReference type="Rhea" id="RHEA:14257"/>
        <dbReference type="ChEBI" id="CHEBI:15378"/>
        <dbReference type="ChEBI" id="CHEBI:57273"/>
        <dbReference type="ChEBI" id="CHEBI:58189"/>
        <dbReference type="ChEBI" id="CHEBI:133507"/>
        <dbReference type="ChEBI" id="CHEBI:137941"/>
        <dbReference type="EC" id="2.4.1.152"/>
    </reaction>
    <physiologicalReaction direction="left-to-right" evidence="15">
        <dbReference type="Rhea" id="RHEA:14258"/>
    </physiologicalReaction>
</comment>
<evidence type="ECO:0000256" key="16">
    <source>
        <dbReference type="ARBA" id="ARBA00036053"/>
    </source>
</evidence>
<dbReference type="InterPro" id="IPR031481">
    <property type="entry name" value="Glyco_tran_10_N"/>
</dbReference>
<evidence type="ECO:0000256" key="6">
    <source>
        <dbReference type="ARBA" id="ARBA00022679"/>
    </source>
</evidence>
<keyword evidence="9 24" id="KW-1133">Transmembrane helix</keyword>
<feature type="compositionally biased region" description="Basic and acidic residues" evidence="25">
    <location>
        <begin position="61"/>
        <end position="77"/>
    </location>
</feature>
<dbReference type="PANTHER" id="PTHR11929">
    <property type="entry name" value="ALPHA- 1,3 -FUCOSYLTRANSFERASE"/>
    <property type="match status" value="1"/>
</dbReference>
<feature type="domain" description="Fucosyltransferase N-terminal" evidence="27">
    <location>
        <begin position="202"/>
        <end position="309"/>
    </location>
</feature>
<evidence type="ECO:0000256" key="11">
    <source>
        <dbReference type="ARBA" id="ARBA00023098"/>
    </source>
</evidence>
<comment type="catalytic activity">
    <reaction evidence="20">
        <text>a neolactoside nLc4Cer + GDP-beta-L-fucose = a neolactoside III(3)-alpha-Fuc-nLc4Cer + GDP + H(+)</text>
        <dbReference type="Rhea" id="RHEA:48376"/>
        <dbReference type="ChEBI" id="CHEBI:15378"/>
        <dbReference type="ChEBI" id="CHEBI:57273"/>
        <dbReference type="ChEBI" id="CHEBI:58189"/>
        <dbReference type="ChEBI" id="CHEBI:90376"/>
        <dbReference type="ChEBI" id="CHEBI:90379"/>
    </reaction>
    <physiologicalReaction direction="left-to-right" evidence="20">
        <dbReference type="Rhea" id="RHEA:48377"/>
    </physiologicalReaction>
</comment>
<reference evidence="28 29" key="1">
    <citation type="journal article" date="2012" name="Genome Biol.">
        <title>Sequencing three crocodilian genomes to illuminate the evolution of archosaurs and amniotes.</title>
        <authorList>
            <person name="St John J.A."/>
            <person name="Braun E.L."/>
            <person name="Isberg S.R."/>
            <person name="Miles L.G."/>
            <person name="Chong A.Y."/>
            <person name="Gongora J."/>
            <person name="Dalzell P."/>
            <person name="Moran C."/>
            <person name="Bed'hom B."/>
            <person name="Abzhanov A."/>
            <person name="Burgess S.C."/>
            <person name="Cooksey A.M."/>
            <person name="Castoe T.A."/>
            <person name="Crawford N.G."/>
            <person name="Densmore L.D."/>
            <person name="Drew J.C."/>
            <person name="Edwards S.V."/>
            <person name="Faircloth B.C."/>
            <person name="Fujita M.K."/>
            <person name="Greenwold M.J."/>
            <person name="Hoffmann F.G."/>
            <person name="Howard J.M."/>
            <person name="Iguchi T."/>
            <person name="Janes D.E."/>
            <person name="Khan S.Y."/>
            <person name="Kohno S."/>
            <person name="de Koning A.J."/>
            <person name="Lance S.L."/>
            <person name="McCarthy F.M."/>
            <person name="McCormack J.E."/>
            <person name="Merchant M.E."/>
            <person name="Peterson D.G."/>
            <person name="Pollock D.D."/>
            <person name="Pourmand N."/>
            <person name="Raney B.J."/>
            <person name="Roessler K.A."/>
            <person name="Sanford J.R."/>
            <person name="Sawyer R.H."/>
            <person name="Schmidt C.J."/>
            <person name="Triplett E.W."/>
            <person name="Tuberville T.D."/>
            <person name="Venegas-Anaya M."/>
            <person name="Howard J.T."/>
            <person name="Jarvis E.D."/>
            <person name="Guillette L.J.Jr."/>
            <person name="Glenn T.C."/>
            <person name="Green R.E."/>
            <person name="Ray D.A."/>
        </authorList>
    </citation>
    <scope>NUCLEOTIDE SEQUENCE [LARGE SCALE GENOMIC DNA]</scope>
    <source>
        <strain evidence="28">KSC_2009_1</strain>
    </source>
</reference>
<sequence length="499" mass="57624">MEEEEEFSEPGTASMAILEKRVAVIEGKTDQEMKNKSESGSEDTDSVRGWTKVGKKGQKKVGTEGRSTEEQQIQERESGEEDLETECMTVEEIPQEGTAGDEKSEISAVEAVQLVTEEGKVAKVIATEKNDVSPENIKQIMTSTSKGIFRPFLIILFVLGCFMAFLLIYIKPTNSWISGPIESASSVLKMKSFFSPKNDNFNETTILIWVWPFGQTFDLASCQTMFNIQGCHLTIDRSLYNRSHAVLIHHRDISWDLTNLPQQTRPPFQKWIWMNLESPTHTPQKSGIEHLFNLTLTYRRDSDIQVPYGFMMVSTTPFTFEVPSKEKLVCWVVSNWNPEHARVKYYNELSKYIEIHTYGQAFGDYVNDKNLIPTISTCKFYLSFENSIHKDYITEKLYNAFLAGSVPVVLGPSRENYENYIPANSFIHVEDFLSPRELAEYLLMLDKNNKLYLSYFNWRKDFSVHLPRFWESHACLACDHVKRHQEYKSVGNLEKWFWN</sequence>
<evidence type="ECO:0000256" key="8">
    <source>
        <dbReference type="ARBA" id="ARBA00022968"/>
    </source>
</evidence>
<evidence type="ECO:0000256" key="10">
    <source>
        <dbReference type="ARBA" id="ARBA00023034"/>
    </source>
</evidence>
<evidence type="ECO:0000259" key="26">
    <source>
        <dbReference type="Pfam" id="PF00852"/>
    </source>
</evidence>
<keyword evidence="8" id="KW-0735">Signal-anchor</keyword>
<evidence type="ECO:0000256" key="18">
    <source>
        <dbReference type="ARBA" id="ARBA00036295"/>
    </source>
</evidence>
<dbReference type="GO" id="GO:0006629">
    <property type="term" value="P:lipid metabolic process"/>
    <property type="evidence" value="ECO:0007669"/>
    <property type="project" value="UniProtKB-KW"/>
</dbReference>
<evidence type="ECO:0000256" key="15">
    <source>
        <dbReference type="ARBA" id="ARBA00029329"/>
    </source>
</evidence>
<dbReference type="Pfam" id="PF17039">
    <property type="entry name" value="Glyco_tran_10_N"/>
    <property type="match status" value="1"/>
</dbReference>
<comment type="catalytic activity">
    <reaction evidence="16">
        <text>alpha-D-galactosyl-(1-&gt;3)-beta-D-galactosyl-(1-&gt;4)-N-acetyl-beta-D-glucosaminyl-(1-&gt;3)-beta-D-galactosyl-(1-&gt;4)-beta-D-glucosyl-(1&lt;-&gt;1')-ceramide + GDP-beta-L-fucose = a neolactoside IV(3)-alpha-Gal,III(3)-alpha-Fuc-nLc4Cer + GDP + H(+)</text>
        <dbReference type="Rhea" id="RHEA:48380"/>
        <dbReference type="ChEBI" id="CHEBI:15378"/>
        <dbReference type="ChEBI" id="CHEBI:57273"/>
        <dbReference type="ChEBI" id="CHEBI:58189"/>
        <dbReference type="ChEBI" id="CHEBI:90380"/>
        <dbReference type="ChEBI" id="CHEBI:90381"/>
    </reaction>
    <physiologicalReaction direction="left-to-right" evidence="16">
        <dbReference type="Rhea" id="RHEA:48381"/>
    </physiologicalReaction>
</comment>
<comment type="caution">
    <text evidence="28">The sequence shown here is derived from an EMBL/GenBank/DDBJ whole genome shotgun (WGS) entry which is preliminary data.</text>
</comment>
<evidence type="ECO:0000256" key="25">
    <source>
        <dbReference type="SAM" id="MobiDB-lite"/>
    </source>
</evidence>
<feature type="region of interest" description="Disordered" evidence="25">
    <location>
        <begin position="1"/>
        <end position="85"/>
    </location>
</feature>
<evidence type="ECO:0000256" key="4">
    <source>
        <dbReference type="ARBA" id="ARBA00011738"/>
    </source>
</evidence>
<keyword evidence="6 24" id="KW-0808">Transferase</keyword>
<comment type="pathway">
    <text evidence="1">Protein modification; protein glycosylation.</text>
</comment>
<dbReference type="FunFam" id="3.40.50.11660:FF:000001">
    <property type="entry name" value="alpha-(1,3)-fucosyltransferase 9"/>
    <property type="match status" value="1"/>
</dbReference>
<comment type="catalytic activity">
    <reaction evidence="18">
        <text>alpha-N-glycoloylneuraminosyl-(2-&gt;3)-beta-D-galactosyl-(1-&gt;4)-N-acetyl-beta-D-glucosaminyl-(1-&gt;3)-beta-D-galactosyl-(1-&gt;4)-N-acetyl-beta-D-glucosaminyl-(1-&gt;3)-beta-D-galactosyl-(1-&gt;4)-beta-D-glucosyl-(1&lt;-&gt;1')-ceramide + GDP-beta-L-fucose = alpha-N-glycoloylneuraminosyl-(2-&gt;3)-beta-D-galactosyl-(1-&gt;4)-N-acetyl-beta-D-glucosaminyl-(1-&gt;3)-beta-D-galactosyl-(1-&gt;4)-[alpha-L-fucosyl-(1-&gt;3)]-N-acetyl-beta-D-glucosaminyl-(1-&gt;3)-beta-D-galactosyl-(1-&gt;4)-beta-D-glucosyl-(1&lt;-&gt;1')-ceramide + GDP + H(+)</text>
        <dbReference type="Rhea" id="RHEA:48388"/>
        <dbReference type="ChEBI" id="CHEBI:15378"/>
        <dbReference type="ChEBI" id="CHEBI:57273"/>
        <dbReference type="ChEBI" id="CHEBI:58189"/>
        <dbReference type="ChEBI" id="CHEBI:90383"/>
        <dbReference type="ChEBI" id="CHEBI:90384"/>
    </reaction>
    <physiologicalReaction direction="left-to-right" evidence="18">
        <dbReference type="Rhea" id="RHEA:48389"/>
    </physiologicalReaction>
</comment>
<evidence type="ECO:0000256" key="17">
    <source>
        <dbReference type="ARBA" id="ARBA00036234"/>
    </source>
</evidence>
<comment type="similarity">
    <text evidence="3 24">Belongs to the glycosyltransferase 10 family.</text>
</comment>
<comment type="catalytic activity">
    <reaction evidence="22">
        <text>beta-D-Gal-(1-&gt;4)-beta-D-GlcNAc-(1-&gt;3)-beta-D-Gal-(1-&gt;4)-D-Glc + GDP-beta-L-fucose = beta-D-Gal-(1-&gt;4)-[alpha-L-Fuc-(1-&gt;3)]-beta-D-GlcNAc-(1-&gt;3)-beta-D-Gal-(1-&gt;4)-D-Glc + GDP + H(+)</text>
        <dbReference type="Rhea" id="RHEA:77187"/>
        <dbReference type="ChEBI" id="CHEBI:15378"/>
        <dbReference type="ChEBI" id="CHEBI:57273"/>
        <dbReference type="ChEBI" id="CHEBI:58189"/>
        <dbReference type="ChEBI" id="CHEBI:60239"/>
        <dbReference type="ChEBI" id="CHEBI:61352"/>
    </reaction>
    <physiologicalReaction direction="left-to-right" evidence="22">
        <dbReference type="Rhea" id="RHEA:77188"/>
    </physiologicalReaction>
</comment>
<protein>
    <recommendedName>
        <fullName evidence="24">Fucosyltransferase</fullName>
        <ecNumber evidence="24">2.4.1.-</ecNumber>
    </recommendedName>
</protein>
<comment type="catalytic activity">
    <reaction evidence="19">
        <text>an N-acetyl-alpha-neuraminyl-(2-&gt;3)-beta-D-galactosyl-(1-&gt;4)-N-acetyl-beta-D-glucosaminyl derivative + GDP-beta-L-fucose = an alpha-Neu5Ac-(2-&gt;3)-beta-D-Gal-(1-&gt;4)-[alpha-L-Fuc-(1-&gt;3)]-beta-D-GlcNAc derivative + GDP + H(+)</text>
        <dbReference type="Rhea" id="RHEA:56076"/>
        <dbReference type="ChEBI" id="CHEBI:15378"/>
        <dbReference type="ChEBI" id="CHEBI:57273"/>
        <dbReference type="ChEBI" id="CHEBI:58189"/>
        <dbReference type="ChEBI" id="CHEBI:136545"/>
        <dbReference type="ChEBI" id="CHEBI:139509"/>
    </reaction>
    <physiologicalReaction direction="left-to-right" evidence="19">
        <dbReference type="Rhea" id="RHEA:56077"/>
    </physiologicalReaction>
</comment>
<feature type="transmembrane region" description="Helical" evidence="24">
    <location>
        <begin position="148"/>
        <end position="170"/>
    </location>
</feature>
<evidence type="ECO:0000256" key="22">
    <source>
        <dbReference type="ARBA" id="ARBA00043828"/>
    </source>
</evidence>
<dbReference type="EMBL" id="AKHW03002098">
    <property type="protein sequence ID" value="KYO40065.1"/>
    <property type="molecule type" value="Genomic_DNA"/>
</dbReference>
<dbReference type="PANTHER" id="PTHR11929:SF10">
    <property type="entry name" value="4-GALACTOSYL-N-ACETYLGLUCOSAMINIDE 3-ALPHA-L-FUCOSYLTRANSFERASE 9"/>
    <property type="match status" value="1"/>
</dbReference>
<dbReference type="STRING" id="8496.A0A151NUG8"/>
<dbReference type="Gene3D" id="3.40.50.11660">
    <property type="entry name" value="Glycosyl transferase family 10, C-terminal domain"/>
    <property type="match status" value="1"/>
</dbReference>